<name>A0ACC0TI06_POPTR</name>
<sequence>MSATKSLPPSNPAPRPISNLFFSGDLLLHLHWWWVGAHEHVDLPLPAKSKSSFSGALTSSTSTSPEARSHLSLITRFRRFSVSGIWGQKMKREEERDTK</sequence>
<evidence type="ECO:0000313" key="1">
    <source>
        <dbReference type="EMBL" id="KAI9400853.1"/>
    </source>
</evidence>
<accession>A0ACC0TI06</accession>
<dbReference type="EMBL" id="CM009290">
    <property type="protein sequence ID" value="KAI9400853.1"/>
    <property type="molecule type" value="Genomic_DNA"/>
</dbReference>
<gene>
    <name evidence="1" type="ORF">POPTR_001G041550v4</name>
</gene>
<comment type="caution">
    <text evidence="1">The sequence shown here is derived from an EMBL/GenBank/DDBJ whole genome shotgun (WGS) entry which is preliminary data.</text>
</comment>
<keyword evidence="2" id="KW-1185">Reference proteome</keyword>
<reference evidence="1 2" key="1">
    <citation type="journal article" date="2006" name="Science">
        <title>The genome of black cottonwood, Populus trichocarpa (Torr. &amp; Gray).</title>
        <authorList>
            <person name="Tuskan G.A."/>
            <person name="Difazio S."/>
            <person name="Jansson S."/>
            <person name="Bohlmann J."/>
            <person name="Grigoriev I."/>
            <person name="Hellsten U."/>
            <person name="Putnam N."/>
            <person name="Ralph S."/>
            <person name="Rombauts S."/>
            <person name="Salamov A."/>
            <person name="Schein J."/>
            <person name="Sterck L."/>
            <person name="Aerts A."/>
            <person name="Bhalerao R.R."/>
            <person name="Bhalerao R.P."/>
            <person name="Blaudez D."/>
            <person name="Boerjan W."/>
            <person name="Brun A."/>
            <person name="Brunner A."/>
            <person name="Busov V."/>
            <person name="Campbell M."/>
            <person name="Carlson J."/>
            <person name="Chalot M."/>
            <person name="Chapman J."/>
            <person name="Chen G.L."/>
            <person name="Cooper D."/>
            <person name="Coutinho P.M."/>
            <person name="Couturier J."/>
            <person name="Covert S."/>
            <person name="Cronk Q."/>
            <person name="Cunningham R."/>
            <person name="Davis J."/>
            <person name="Degroeve S."/>
            <person name="Dejardin A."/>
            <person name="Depamphilis C."/>
            <person name="Detter J."/>
            <person name="Dirks B."/>
            <person name="Dubchak I."/>
            <person name="Duplessis S."/>
            <person name="Ehlting J."/>
            <person name="Ellis B."/>
            <person name="Gendler K."/>
            <person name="Goodstein D."/>
            <person name="Gribskov M."/>
            <person name="Grimwood J."/>
            <person name="Groover A."/>
            <person name="Gunter L."/>
            <person name="Hamberger B."/>
            <person name="Heinze B."/>
            <person name="Helariutta Y."/>
            <person name="Henrissat B."/>
            <person name="Holligan D."/>
            <person name="Holt R."/>
            <person name="Huang W."/>
            <person name="Islam-Faridi N."/>
            <person name="Jones S."/>
            <person name="Jones-Rhoades M."/>
            <person name="Jorgensen R."/>
            <person name="Joshi C."/>
            <person name="Kangasjarvi J."/>
            <person name="Karlsson J."/>
            <person name="Kelleher C."/>
            <person name="Kirkpatrick R."/>
            <person name="Kirst M."/>
            <person name="Kohler A."/>
            <person name="Kalluri U."/>
            <person name="Larimer F."/>
            <person name="Leebens-Mack J."/>
            <person name="Leple J.C."/>
            <person name="Locascio P."/>
            <person name="Lou Y."/>
            <person name="Lucas S."/>
            <person name="Martin F."/>
            <person name="Montanini B."/>
            <person name="Napoli C."/>
            <person name="Nelson D.R."/>
            <person name="Nelson C."/>
            <person name="Nieminen K."/>
            <person name="Nilsson O."/>
            <person name="Pereda V."/>
            <person name="Peter G."/>
            <person name="Philippe R."/>
            <person name="Pilate G."/>
            <person name="Poliakov A."/>
            <person name="Razumovskaya J."/>
            <person name="Richardson P."/>
            <person name="Rinaldi C."/>
            <person name="Ritland K."/>
            <person name="Rouze P."/>
            <person name="Ryaboy D."/>
            <person name="Schmutz J."/>
            <person name="Schrader J."/>
            <person name="Segerman B."/>
            <person name="Shin H."/>
            <person name="Siddiqui A."/>
            <person name="Sterky F."/>
            <person name="Terry A."/>
            <person name="Tsai C.J."/>
            <person name="Uberbacher E."/>
            <person name="Unneberg P."/>
            <person name="Vahala J."/>
            <person name="Wall K."/>
            <person name="Wessler S."/>
            <person name="Yang G."/>
            <person name="Yin T."/>
            <person name="Douglas C."/>
            <person name="Marra M."/>
            <person name="Sandberg G."/>
            <person name="Van de Peer Y."/>
            <person name="Rokhsar D."/>
        </authorList>
    </citation>
    <scope>NUCLEOTIDE SEQUENCE [LARGE SCALE GENOMIC DNA]</scope>
    <source>
        <strain evidence="2">cv. Nisqually</strain>
    </source>
</reference>
<organism evidence="1 2">
    <name type="scientific">Populus trichocarpa</name>
    <name type="common">Western balsam poplar</name>
    <name type="synonym">Populus balsamifera subsp. trichocarpa</name>
    <dbReference type="NCBI Taxonomy" id="3694"/>
    <lineage>
        <taxon>Eukaryota</taxon>
        <taxon>Viridiplantae</taxon>
        <taxon>Streptophyta</taxon>
        <taxon>Embryophyta</taxon>
        <taxon>Tracheophyta</taxon>
        <taxon>Spermatophyta</taxon>
        <taxon>Magnoliopsida</taxon>
        <taxon>eudicotyledons</taxon>
        <taxon>Gunneridae</taxon>
        <taxon>Pentapetalae</taxon>
        <taxon>rosids</taxon>
        <taxon>fabids</taxon>
        <taxon>Malpighiales</taxon>
        <taxon>Salicaceae</taxon>
        <taxon>Saliceae</taxon>
        <taxon>Populus</taxon>
    </lineage>
</organism>
<protein>
    <submittedName>
        <fullName evidence="1">Uncharacterized protein</fullName>
    </submittedName>
</protein>
<evidence type="ECO:0000313" key="2">
    <source>
        <dbReference type="Proteomes" id="UP000006729"/>
    </source>
</evidence>
<dbReference type="Proteomes" id="UP000006729">
    <property type="component" value="Chromosome 1"/>
</dbReference>
<proteinExistence type="predicted"/>